<comment type="caution">
    <text evidence="3">The sequence shown here is derived from an EMBL/GenBank/DDBJ whole genome shotgun (WGS) entry which is preliminary data.</text>
</comment>
<dbReference type="PANTHER" id="PTHR30007">
    <property type="entry name" value="PHP DOMAIN PROTEIN"/>
    <property type="match status" value="1"/>
</dbReference>
<sequence length="120" mass="13810">DLHPLHRHSARTSASTCASQHPCHRHTSTTAYLSVTPPSRKKGAVTALTAYRDFVIEVVRKLAGQQGFQVLSRRWVVERTFGWMTRWRRLVRDYERRCDVSEAMIHVSMGALLIRRIANP</sequence>
<dbReference type="RefSeq" id="WP_241793532.1">
    <property type="nucleotide sequence ID" value="NZ_JALBUU010000040.1"/>
</dbReference>
<feature type="region of interest" description="Disordered" evidence="1">
    <location>
        <begin position="1"/>
        <end position="22"/>
    </location>
</feature>
<evidence type="ECO:0000256" key="1">
    <source>
        <dbReference type="SAM" id="MobiDB-lite"/>
    </source>
</evidence>
<feature type="domain" description="Transposase DDE" evidence="2">
    <location>
        <begin position="65"/>
        <end position="109"/>
    </location>
</feature>
<gene>
    <name evidence="3" type="ORF">MON41_18330</name>
</gene>
<dbReference type="InterPro" id="IPR025668">
    <property type="entry name" value="Tnp_DDE_dom"/>
</dbReference>
<keyword evidence="4" id="KW-1185">Reference proteome</keyword>
<dbReference type="Pfam" id="PF13586">
    <property type="entry name" value="DDE_Tnp_1_2"/>
    <property type="match status" value="1"/>
</dbReference>
<dbReference type="Proteomes" id="UP001201985">
    <property type="component" value="Unassembled WGS sequence"/>
</dbReference>
<evidence type="ECO:0000313" key="4">
    <source>
        <dbReference type="Proteomes" id="UP001201985"/>
    </source>
</evidence>
<reference evidence="3 4" key="1">
    <citation type="submission" date="2022-03" db="EMBL/GenBank/DDBJ databases">
        <title>Complete genome analysis of Roseomonas KG 17.1 : a prolific producer of plant growth promoters.</title>
        <authorList>
            <person name="Saadouli I."/>
            <person name="Najjari A."/>
            <person name="Mosbah A."/>
            <person name="Ouzari H.I."/>
        </authorList>
    </citation>
    <scope>NUCLEOTIDE SEQUENCE [LARGE SCALE GENOMIC DNA]</scope>
    <source>
        <strain evidence="3 4">KG17-1</strain>
    </source>
</reference>
<dbReference type="EMBL" id="JALBUU010000040">
    <property type="protein sequence ID" value="MCI0755654.1"/>
    <property type="molecule type" value="Genomic_DNA"/>
</dbReference>
<feature type="compositionally biased region" description="Basic residues" evidence="1">
    <location>
        <begin position="1"/>
        <end position="10"/>
    </location>
</feature>
<evidence type="ECO:0000259" key="2">
    <source>
        <dbReference type="Pfam" id="PF13586"/>
    </source>
</evidence>
<dbReference type="PANTHER" id="PTHR30007:SF0">
    <property type="entry name" value="TRANSPOSASE"/>
    <property type="match status" value="1"/>
</dbReference>
<protein>
    <submittedName>
        <fullName evidence="3">Transposase</fullName>
    </submittedName>
</protein>
<proteinExistence type="predicted"/>
<name>A0ABS9W8M8_9PROT</name>
<feature type="non-terminal residue" evidence="3">
    <location>
        <position position="1"/>
    </location>
</feature>
<evidence type="ECO:0000313" key="3">
    <source>
        <dbReference type="EMBL" id="MCI0755654.1"/>
    </source>
</evidence>
<accession>A0ABS9W8M8</accession>
<organism evidence="3 4">
    <name type="scientific">Teichococcus vastitatis</name>
    <dbReference type="NCBI Taxonomy" id="2307076"/>
    <lineage>
        <taxon>Bacteria</taxon>
        <taxon>Pseudomonadati</taxon>
        <taxon>Pseudomonadota</taxon>
        <taxon>Alphaproteobacteria</taxon>
        <taxon>Acetobacterales</taxon>
        <taxon>Roseomonadaceae</taxon>
        <taxon>Roseomonas</taxon>
    </lineage>
</organism>